<feature type="domain" description="Methylene-tetrahydrofolate reductase C-terminal-like" evidence="1">
    <location>
        <begin position="108"/>
        <end position="201"/>
    </location>
</feature>
<gene>
    <name evidence="2" type="ordered locus">Metho_2318</name>
</gene>
<organism evidence="2 3">
    <name type="scientific">Methanomethylovorans hollandica (strain DSM 15978 / NBRC 107637 / DMS1)</name>
    <dbReference type="NCBI Taxonomy" id="867904"/>
    <lineage>
        <taxon>Archaea</taxon>
        <taxon>Methanobacteriati</taxon>
        <taxon>Methanobacteriota</taxon>
        <taxon>Stenosarchaea group</taxon>
        <taxon>Methanomicrobia</taxon>
        <taxon>Methanosarcinales</taxon>
        <taxon>Methanosarcinaceae</taxon>
        <taxon>Methanomethylovorans</taxon>
    </lineage>
</organism>
<dbReference type="AlphaFoldDB" id="L0L0K1"/>
<keyword evidence="3" id="KW-1185">Reference proteome</keyword>
<reference evidence="3" key="1">
    <citation type="submission" date="2012-02" db="EMBL/GenBank/DDBJ databases">
        <title>Complete sequence of chromosome of Methanomethylovorans hollandica DSM 15978.</title>
        <authorList>
            <person name="Lucas S."/>
            <person name="Copeland A."/>
            <person name="Lapidus A."/>
            <person name="Glavina del Rio T."/>
            <person name="Dalin E."/>
            <person name="Tice H."/>
            <person name="Bruce D."/>
            <person name="Goodwin L."/>
            <person name="Pitluck S."/>
            <person name="Peters L."/>
            <person name="Mikhailova N."/>
            <person name="Held B."/>
            <person name="Kyrpides N."/>
            <person name="Mavromatis K."/>
            <person name="Ivanova N."/>
            <person name="Brettin T."/>
            <person name="Detter J.C."/>
            <person name="Han C."/>
            <person name="Larimer F."/>
            <person name="Land M."/>
            <person name="Hauser L."/>
            <person name="Markowitz V."/>
            <person name="Cheng J.-F."/>
            <person name="Hugenholtz P."/>
            <person name="Woyke T."/>
            <person name="Wu D."/>
            <person name="Spring S."/>
            <person name="Schroeder M."/>
            <person name="Brambilla E."/>
            <person name="Klenk H.-P."/>
            <person name="Eisen J.A."/>
        </authorList>
    </citation>
    <scope>NUCLEOTIDE SEQUENCE [LARGE SCALE GENOMIC DNA]</scope>
    <source>
        <strain evidence="3">DSM 15978 / NBRC 107637 / DMS1</strain>
    </source>
</reference>
<accession>L0L0K1</accession>
<dbReference type="Pfam" id="PF12225">
    <property type="entry name" value="DUF5981"/>
    <property type="match status" value="1"/>
</dbReference>
<dbReference type="EMBL" id="CP003362">
    <property type="protein sequence ID" value="AGB50475.1"/>
    <property type="molecule type" value="Genomic_DNA"/>
</dbReference>
<dbReference type="STRING" id="867904.Metho_2318"/>
<name>L0L0K1_METHD</name>
<dbReference type="PANTHER" id="PTHR38755">
    <property type="entry name" value="5,10-METHYLENETETRAHYDROFOLATE REDUCTASE"/>
    <property type="match status" value="1"/>
</dbReference>
<dbReference type="GeneID" id="14408396"/>
<dbReference type="InterPro" id="IPR022026">
    <property type="entry name" value="DUF5981"/>
</dbReference>
<evidence type="ECO:0000313" key="2">
    <source>
        <dbReference type="EMBL" id="AGB50475.1"/>
    </source>
</evidence>
<dbReference type="PANTHER" id="PTHR38755:SF1">
    <property type="entry name" value="METHYLENE-TETRAHYDROFOLATE REDUCTASE C-TERMINAL DOMAIN-CONTAINING PROTEIN"/>
    <property type="match status" value="1"/>
</dbReference>
<sequence>MIISSSKPFNEILSELENIDKIFVIGCNVCAAKLHVGGEPEVLDMCEKLKTAGKDVVGWVLPTAACSIRSYEALVEKGPDIQKADAILVMACGSGTSMVSRLVDVPVYPSNNTDSLGGRSADQVLPQLCEMCGACNIQKFGGICPKANCPKGLLNGPCGGSMSGKCEAAPEKDCAWELIYRQLEKIGRLELLEKIIEPRSYS</sequence>
<evidence type="ECO:0000259" key="1">
    <source>
        <dbReference type="Pfam" id="PF12225"/>
    </source>
</evidence>
<dbReference type="HOGENOM" id="CLU_107569_0_0_2"/>
<dbReference type="Proteomes" id="UP000010866">
    <property type="component" value="Chromosome"/>
</dbReference>
<dbReference type="KEGG" id="mhz:Metho_2318"/>
<proteinExistence type="predicted"/>
<dbReference type="OrthoDB" id="28177at2157"/>
<dbReference type="RefSeq" id="WP_015325640.1">
    <property type="nucleotide sequence ID" value="NC_019977.1"/>
</dbReference>
<evidence type="ECO:0000313" key="3">
    <source>
        <dbReference type="Proteomes" id="UP000010866"/>
    </source>
</evidence>
<protein>
    <submittedName>
        <fullName evidence="2">Methylene-tetrahydrofolate reductase C terminal</fullName>
    </submittedName>
</protein>